<accession>A0A9D5A257</accession>
<keyword evidence="2" id="KW-0436">Ligase</keyword>
<dbReference type="PANTHER" id="PTHR31970">
    <property type="match status" value="1"/>
</dbReference>
<comment type="caution">
    <text evidence="2">The sequence shown here is derived from an EMBL/GenBank/DDBJ whole genome shotgun (WGS) entry which is preliminary data.</text>
</comment>
<reference evidence="2 3" key="1">
    <citation type="journal article" date="2022" name="Nat. Genet.">
        <title>Improved pea reference genome and pan-genome highlight genomic features and evolutionary characteristics.</title>
        <authorList>
            <person name="Yang T."/>
            <person name="Liu R."/>
            <person name="Luo Y."/>
            <person name="Hu S."/>
            <person name="Wang D."/>
            <person name="Wang C."/>
            <person name="Pandey M.K."/>
            <person name="Ge S."/>
            <person name="Xu Q."/>
            <person name="Li N."/>
            <person name="Li G."/>
            <person name="Huang Y."/>
            <person name="Saxena R.K."/>
            <person name="Ji Y."/>
            <person name="Li M."/>
            <person name="Yan X."/>
            <person name="He Y."/>
            <person name="Liu Y."/>
            <person name="Wang X."/>
            <person name="Xiang C."/>
            <person name="Varshney R.K."/>
            <person name="Ding H."/>
            <person name="Gao S."/>
            <person name="Zong X."/>
        </authorList>
    </citation>
    <scope>NUCLEOTIDE SEQUENCE [LARGE SCALE GENOMIC DNA]</scope>
    <source>
        <strain evidence="2 3">cv. Zhongwan 6</strain>
    </source>
</reference>
<keyword evidence="3" id="KW-1185">Reference proteome</keyword>
<organism evidence="2 3">
    <name type="scientific">Pisum sativum</name>
    <name type="common">Garden pea</name>
    <name type="synonym">Lathyrus oleraceus</name>
    <dbReference type="NCBI Taxonomy" id="3888"/>
    <lineage>
        <taxon>Eukaryota</taxon>
        <taxon>Viridiplantae</taxon>
        <taxon>Streptophyta</taxon>
        <taxon>Embryophyta</taxon>
        <taxon>Tracheophyta</taxon>
        <taxon>Spermatophyta</taxon>
        <taxon>Magnoliopsida</taxon>
        <taxon>eudicotyledons</taxon>
        <taxon>Gunneridae</taxon>
        <taxon>Pentapetalae</taxon>
        <taxon>rosids</taxon>
        <taxon>fabids</taxon>
        <taxon>Fabales</taxon>
        <taxon>Fabaceae</taxon>
        <taxon>Papilionoideae</taxon>
        <taxon>50 kb inversion clade</taxon>
        <taxon>NPAAA clade</taxon>
        <taxon>Hologalegina</taxon>
        <taxon>IRL clade</taxon>
        <taxon>Fabeae</taxon>
        <taxon>Lathyrus</taxon>
    </lineage>
</organism>
<dbReference type="Gramene" id="Psat07G0709100-T2">
    <property type="protein sequence ID" value="KAI5392559.1"/>
    <property type="gene ID" value="KIW84_077091"/>
</dbReference>
<keyword evidence="1" id="KW-0472">Membrane</keyword>
<keyword evidence="1" id="KW-1133">Transmembrane helix</keyword>
<gene>
    <name evidence="2" type="ORF">KIW84_077091</name>
</gene>
<feature type="non-terminal residue" evidence="2">
    <location>
        <position position="1"/>
    </location>
</feature>
<evidence type="ECO:0000256" key="1">
    <source>
        <dbReference type="SAM" id="Phobius"/>
    </source>
</evidence>
<dbReference type="GO" id="GO:0015098">
    <property type="term" value="F:molybdate ion transmembrane transporter activity"/>
    <property type="evidence" value="ECO:0007669"/>
    <property type="project" value="InterPro"/>
</dbReference>
<dbReference type="Proteomes" id="UP001058974">
    <property type="component" value="Chromosome 7"/>
</dbReference>
<dbReference type="InterPro" id="IPR031563">
    <property type="entry name" value="MOT1/MOT2"/>
</dbReference>
<feature type="transmembrane region" description="Helical" evidence="1">
    <location>
        <begin position="44"/>
        <end position="62"/>
    </location>
</feature>
<sequence length="122" mass="12730">YCCSMKVSVSVGVMNFVGCWFGAMPCCHGAGGLAGQYRFGGRSGASIVFLGIGKLLIALVFGNSFGRILAVSLTGSSAALGFFVGIVLYMLLKLRELDCGFGFLSSSNKAKSSKEEEAHLIA</sequence>
<evidence type="ECO:0000313" key="2">
    <source>
        <dbReference type="EMBL" id="KAI5392559.1"/>
    </source>
</evidence>
<dbReference type="PANTHER" id="PTHR31970:SF9">
    <property type="entry name" value="MOLYBDATE TRANSPORTER 2"/>
    <property type="match status" value="1"/>
</dbReference>
<protein>
    <submittedName>
        <fullName evidence="2">Variant 2, CCR4-NOT core ubiquitin-protein ligase subunit mot2</fullName>
    </submittedName>
</protein>
<dbReference type="Pfam" id="PF16983">
    <property type="entry name" value="MFS_MOT1"/>
    <property type="match status" value="1"/>
</dbReference>
<feature type="transmembrane region" description="Helical" evidence="1">
    <location>
        <begin position="68"/>
        <end position="92"/>
    </location>
</feature>
<dbReference type="EMBL" id="JAMSHJ010000007">
    <property type="protein sequence ID" value="KAI5392559.1"/>
    <property type="molecule type" value="Genomic_DNA"/>
</dbReference>
<dbReference type="GO" id="GO:0016874">
    <property type="term" value="F:ligase activity"/>
    <property type="evidence" value="ECO:0007669"/>
    <property type="project" value="UniProtKB-KW"/>
</dbReference>
<keyword evidence="1" id="KW-0812">Transmembrane</keyword>
<name>A0A9D5A257_PEA</name>
<evidence type="ECO:0000313" key="3">
    <source>
        <dbReference type="Proteomes" id="UP001058974"/>
    </source>
</evidence>
<dbReference type="AlphaFoldDB" id="A0A9D5A257"/>
<proteinExistence type="predicted"/>